<proteinExistence type="predicted"/>
<organism evidence="1 3">
    <name type="scientific">Medicago truncatula</name>
    <name type="common">Barrel medic</name>
    <name type="synonym">Medicago tribuloides</name>
    <dbReference type="NCBI Taxonomy" id="3880"/>
    <lineage>
        <taxon>Eukaryota</taxon>
        <taxon>Viridiplantae</taxon>
        <taxon>Streptophyta</taxon>
        <taxon>Embryophyta</taxon>
        <taxon>Tracheophyta</taxon>
        <taxon>Spermatophyta</taxon>
        <taxon>Magnoliopsida</taxon>
        <taxon>eudicotyledons</taxon>
        <taxon>Gunneridae</taxon>
        <taxon>Pentapetalae</taxon>
        <taxon>rosids</taxon>
        <taxon>fabids</taxon>
        <taxon>Fabales</taxon>
        <taxon>Fabaceae</taxon>
        <taxon>Papilionoideae</taxon>
        <taxon>50 kb inversion clade</taxon>
        <taxon>NPAAA clade</taxon>
        <taxon>Hologalegina</taxon>
        <taxon>IRL clade</taxon>
        <taxon>Trifolieae</taxon>
        <taxon>Medicago</taxon>
    </lineage>
</organism>
<dbReference type="HOGENOM" id="CLU_145669_0_0_1"/>
<accession>G7JVU9</accession>
<evidence type="ECO:0000313" key="1">
    <source>
        <dbReference type="EMBL" id="AES88054.1"/>
    </source>
</evidence>
<reference evidence="2" key="3">
    <citation type="submission" date="2015-04" db="UniProtKB">
        <authorList>
            <consortium name="EnsemblPlants"/>
        </authorList>
    </citation>
    <scope>IDENTIFICATION</scope>
    <source>
        <strain evidence="2">cv. Jemalong A17</strain>
    </source>
</reference>
<dbReference type="AlphaFoldDB" id="G7JVU9"/>
<evidence type="ECO:0000313" key="2">
    <source>
        <dbReference type="EnsemblPlants" id="AES88054"/>
    </source>
</evidence>
<protein>
    <submittedName>
        <fullName evidence="1 2">Uncharacterized protein</fullName>
    </submittedName>
</protein>
<keyword evidence="3" id="KW-1185">Reference proteome</keyword>
<reference evidence="1 3" key="1">
    <citation type="journal article" date="2011" name="Nature">
        <title>The Medicago genome provides insight into the evolution of rhizobial symbioses.</title>
        <authorList>
            <person name="Young N.D."/>
            <person name="Debelle F."/>
            <person name="Oldroyd G.E."/>
            <person name="Geurts R."/>
            <person name="Cannon S.B."/>
            <person name="Udvardi M.K."/>
            <person name="Benedito V.A."/>
            <person name="Mayer K.F."/>
            <person name="Gouzy J."/>
            <person name="Schoof H."/>
            <person name="Van de Peer Y."/>
            <person name="Proost S."/>
            <person name="Cook D.R."/>
            <person name="Meyers B.C."/>
            <person name="Spannagl M."/>
            <person name="Cheung F."/>
            <person name="De Mita S."/>
            <person name="Krishnakumar V."/>
            <person name="Gundlach H."/>
            <person name="Zhou S."/>
            <person name="Mudge J."/>
            <person name="Bharti A.K."/>
            <person name="Murray J.D."/>
            <person name="Naoumkina M.A."/>
            <person name="Rosen B."/>
            <person name="Silverstein K.A."/>
            <person name="Tang H."/>
            <person name="Rombauts S."/>
            <person name="Zhao P.X."/>
            <person name="Zhou P."/>
            <person name="Barbe V."/>
            <person name="Bardou P."/>
            <person name="Bechner M."/>
            <person name="Bellec A."/>
            <person name="Berger A."/>
            <person name="Berges H."/>
            <person name="Bidwell S."/>
            <person name="Bisseling T."/>
            <person name="Choisne N."/>
            <person name="Couloux A."/>
            <person name="Denny R."/>
            <person name="Deshpande S."/>
            <person name="Dai X."/>
            <person name="Doyle J.J."/>
            <person name="Dudez A.M."/>
            <person name="Farmer A.D."/>
            <person name="Fouteau S."/>
            <person name="Franken C."/>
            <person name="Gibelin C."/>
            <person name="Gish J."/>
            <person name="Goldstein S."/>
            <person name="Gonzalez A.J."/>
            <person name="Green P.J."/>
            <person name="Hallab A."/>
            <person name="Hartog M."/>
            <person name="Hua A."/>
            <person name="Humphray S.J."/>
            <person name="Jeong D.H."/>
            <person name="Jing Y."/>
            <person name="Jocker A."/>
            <person name="Kenton S.M."/>
            <person name="Kim D.J."/>
            <person name="Klee K."/>
            <person name="Lai H."/>
            <person name="Lang C."/>
            <person name="Lin S."/>
            <person name="Macmil S.L."/>
            <person name="Magdelenat G."/>
            <person name="Matthews L."/>
            <person name="McCorrison J."/>
            <person name="Monaghan E.L."/>
            <person name="Mun J.H."/>
            <person name="Najar F.Z."/>
            <person name="Nicholson C."/>
            <person name="Noirot C."/>
            <person name="O'Bleness M."/>
            <person name="Paule C.R."/>
            <person name="Poulain J."/>
            <person name="Prion F."/>
            <person name="Qin B."/>
            <person name="Qu C."/>
            <person name="Retzel E.F."/>
            <person name="Riddle C."/>
            <person name="Sallet E."/>
            <person name="Samain S."/>
            <person name="Samson N."/>
            <person name="Sanders I."/>
            <person name="Saurat O."/>
            <person name="Scarpelli C."/>
            <person name="Schiex T."/>
            <person name="Segurens B."/>
            <person name="Severin A.J."/>
            <person name="Sherrier D.J."/>
            <person name="Shi R."/>
            <person name="Sims S."/>
            <person name="Singer S.R."/>
            <person name="Sinharoy S."/>
            <person name="Sterck L."/>
            <person name="Viollet A."/>
            <person name="Wang B.B."/>
            <person name="Wang K."/>
            <person name="Wang M."/>
            <person name="Wang X."/>
            <person name="Warfsmann J."/>
            <person name="Weissenbach J."/>
            <person name="White D.D."/>
            <person name="White J.D."/>
            <person name="Wiley G.B."/>
            <person name="Wincker P."/>
            <person name="Xing Y."/>
            <person name="Yang L."/>
            <person name="Yao Z."/>
            <person name="Ying F."/>
            <person name="Zhai J."/>
            <person name="Zhou L."/>
            <person name="Zuber A."/>
            <person name="Denarie J."/>
            <person name="Dixon R.A."/>
            <person name="May G.D."/>
            <person name="Schwartz D.C."/>
            <person name="Rogers J."/>
            <person name="Quetier F."/>
            <person name="Town C.D."/>
            <person name="Roe B.A."/>
        </authorList>
    </citation>
    <scope>NUCLEOTIDE SEQUENCE [LARGE SCALE GENOMIC DNA]</scope>
    <source>
        <strain evidence="1">A17</strain>
        <strain evidence="2 3">cv. Jemalong A17</strain>
    </source>
</reference>
<sequence length="95" mass="10842">MEKKPRGGRRPRSAAIFIYKTNFGIKFGHWEVKLGFLGEKLVFPESCTATASSVPCSCVFFTRFRFELGAFLRSNKVEGLMPWEPIYAQRLVPHA</sequence>
<reference evidence="1 3" key="2">
    <citation type="journal article" date="2014" name="BMC Genomics">
        <title>An improved genome release (version Mt4.0) for the model legume Medicago truncatula.</title>
        <authorList>
            <person name="Tang H."/>
            <person name="Krishnakumar V."/>
            <person name="Bidwell S."/>
            <person name="Rosen B."/>
            <person name="Chan A."/>
            <person name="Zhou S."/>
            <person name="Gentzbittel L."/>
            <person name="Childs K.L."/>
            <person name="Yandell M."/>
            <person name="Gundlach H."/>
            <person name="Mayer K.F."/>
            <person name="Schwartz D.C."/>
            <person name="Town C.D."/>
        </authorList>
    </citation>
    <scope>GENOME REANNOTATION</scope>
    <source>
        <strain evidence="2 3">cv. Jemalong A17</strain>
    </source>
</reference>
<dbReference type="EnsemblPlants" id="AES88054">
    <property type="protein sequence ID" value="AES88054"/>
    <property type="gene ID" value="MTR_4g043930"/>
</dbReference>
<name>G7JVU9_MEDTR</name>
<gene>
    <name evidence="1" type="ordered locus">MTR_4g043930</name>
</gene>
<dbReference type="PaxDb" id="3880-AES88054"/>
<dbReference type="Proteomes" id="UP000002051">
    <property type="component" value="Chromosome 4"/>
</dbReference>
<evidence type="ECO:0000313" key="3">
    <source>
        <dbReference type="Proteomes" id="UP000002051"/>
    </source>
</evidence>
<dbReference type="EMBL" id="CM001220">
    <property type="protein sequence ID" value="AES88054.1"/>
    <property type="molecule type" value="Genomic_DNA"/>
</dbReference>